<feature type="domain" description="DNA2/NAM7 helicase-like C-terminal" evidence="6">
    <location>
        <begin position="11"/>
        <end position="168"/>
    </location>
</feature>
<dbReference type="InterPro" id="IPR027417">
    <property type="entry name" value="P-loop_NTPase"/>
</dbReference>
<dbReference type="Gene3D" id="3.40.50.300">
    <property type="entry name" value="P-loop containing nucleotide triphosphate hydrolases"/>
    <property type="match status" value="1"/>
</dbReference>
<name>A0AA39PEZ3_9AGAR</name>
<dbReference type="Proteomes" id="UP001175228">
    <property type="component" value="Unassembled WGS sequence"/>
</dbReference>
<dbReference type="Pfam" id="PF13087">
    <property type="entry name" value="AAA_12"/>
    <property type="match status" value="1"/>
</dbReference>
<gene>
    <name evidence="7" type="ORF">EDD18DRAFT_758560</name>
</gene>
<dbReference type="SUPFAM" id="SSF52540">
    <property type="entry name" value="P-loop containing nucleoside triphosphate hydrolases"/>
    <property type="match status" value="1"/>
</dbReference>
<protein>
    <submittedName>
        <fullName evidence="7">AAA domain-containing protein</fullName>
    </submittedName>
</protein>
<evidence type="ECO:0000256" key="4">
    <source>
        <dbReference type="ARBA" id="ARBA00022840"/>
    </source>
</evidence>
<accession>A0AA39PEZ3</accession>
<dbReference type="InterPro" id="IPR050534">
    <property type="entry name" value="Coronavir_polyprotein_1ab"/>
</dbReference>
<keyword evidence="3" id="KW-0347">Helicase</keyword>
<dbReference type="PANTHER" id="PTHR43788:SF8">
    <property type="entry name" value="DNA-BINDING PROTEIN SMUBP-2"/>
    <property type="match status" value="1"/>
</dbReference>
<dbReference type="GO" id="GO:0043139">
    <property type="term" value="F:5'-3' DNA helicase activity"/>
    <property type="evidence" value="ECO:0007669"/>
    <property type="project" value="TreeGrafter"/>
</dbReference>
<keyword evidence="4" id="KW-0067">ATP-binding</keyword>
<dbReference type="PANTHER" id="PTHR43788">
    <property type="entry name" value="DNA2/NAM7 HELICASE FAMILY MEMBER"/>
    <property type="match status" value="1"/>
</dbReference>
<evidence type="ECO:0000256" key="1">
    <source>
        <dbReference type="ARBA" id="ARBA00022741"/>
    </source>
</evidence>
<feature type="region of interest" description="Disordered" evidence="5">
    <location>
        <begin position="270"/>
        <end position="291"/>
    </location>
</feature>
<dbReference type="CDD" id="cd18808">
    <property type="entry name" value="SF1_C_Upf1"/>
    <property type="match status" value="1"/>
</dbReference>
<evidence type="ECO:0000313" key="8">
    <source>
        <dbReference type="Proteomes" id="UP001175228"/>
    </source>
</evidence>
<evidence type="ECO:0000256" key="2">
    <source>
        <dbReference type="ARBA" id="ARBA00022801"/>
    </source>
</evidence>
<feature type="compositionally biased region" description="Basic residues" evidence="5">
    <location>
        <begin position="279"/>
        <end position="291"/>
    </location>
</feature>
<keyword evidence="1" id="KW-0547">Nucleotide-binding</keyword>
<dbReference type="InterPro" id="IPR047187">
    <property type="entry name" value="SF1_C_Upf1"/>
</dbReference>
<comment type="caution">
    <text evidence="7">The sequence shown here is derived from an EMBL/GenBank/DDBJ whole genome shotgun (WGS) entry which is preliminary data.</text>
</comment>
<dbReference type="GO" id="GO:0005524">
    <property type="term" value="F:ATP binding"/>
    <property type="evidence" value="ECO:0007669"/>
    <property type="project" value="UniProtKB-KW"/>
</dbReference>
<organism evidence="7 8">
    <name type="scientific">Armillaria luteobubalina</name>
    <dbReference type="NCBI Taxonomy" id="153913"/>
    <lineage>
        <taxon>Eukaryota</taxon>
        <taxon>Fungi</taxon>
        <taxon>Dikarya</taxon>
        <taxon>Basidiomycota</taxon>
        <taxon>Agaricomycotina</taxon>
        <taxon>Agaricomycetes</taxon>
        <taxon>Agaricomycetidae</taxon>
        <taxon>Agaricales</taxon>
        <taxon>Marasmiineae</taxon>
        <taxon>Physalacriaceae</taxon>
        <taxon>Armillaria</taxon>
    </lineage>
</organism>
<evidence type="ECO:0000313" key="7">
    <source>
        <dbReference type="EMBL" id="KAK0482995.1"/>
    </source>
</evidence>
<evidence type="ECO:0000259" key="6">
    <source>
        <dbReference type="Pfam" id="PF13087"/>
    </source>
</evidence>
<keyword evidence="2" id="KW-0378">Hydrolase</keyword>
<sequence>MQSIFDIDHLKDMTHMLDIQYRMPYPLGNFISREVYNNQLRSENTIMDPSCIAFIDAKYGTEEKSGFSWQNHEEVRTIAHLVRLYYKENDFCVITPYDAQRAAIEKELKRQGLPSERVFNVDSFQGNEADIVLVSLVRSRAPGFLRSDQRMNVMLTRCRRGLVIVSSRNFLSGSGRSTLVGKLARGRPWKECTAVIEERANLPGARGQYSPAYYPASAPRRPSINVQMPLPRHGAAAVKIDLSKELDYPPLASVSKSRRGSIWDNVANTTVRDPPRKVQASHRGGKKNLAW</sequence>
<reference evidence="7" key="1">
    <citation type="submission" date="2023-06" db="EMBL/GenBank/DDBJ databases">
        <authorList>
            <consortium name="Lawrence Berkeley National Laboratory"/>
            <person name="Ahrendt S."/>
            <person name="Sahu N."/>
            <person name="Indic B."/>
            <person name="Wong-Bajracharya J."/>
            <person name="Merenyi Z."/>
            <person name="Ke H.-M."/>
            <person name="Monk M."/>
            <person name="Kocsube S."/>
            <person name="Drula E."/>
            <person name="Lipzen A."/>
            <person name="Balint B."/>
            <person name="Henrissat B."/>
            <person name="Andreopoulos B."/>
            <person name="Martin F.M."/>
            <person name="Harder C.B."/>
            <person name="Rigling D."/>
            <person name="Ford K.L."/>
            <person name="Foster G.D."/>
            <person name="Pangilinan J."/>
            <person name="Papanicolaou A."/>
            <person name="Barry K."/>
            <person name="LaButti K."/>
            <person name="Viragh M."/>
            <person name="Koriabine M."/>
            <person name="Yan M."/>
            <person name="Riley R."/>
            <person name="Champramary S."/>
            <person name="Plett K.L."/>
            <person name="Tsai I.J."/>
            <person name="Slot J."/>
            <person name="Sipos G."/>
            <person name="Plett J."/>
            <person name="Nagy L.G."/>
            <person name="Grigoriev I.V."/>
        </authorList>
    </citation>
    <scope>NUCLEOTIDE SEQUENCE</scope>
    <source>
        <strain evidence="7">HWK02</strain>
    </source>
</reference>
<dbReference type="AlphaFoldDB" id="A0AA39PEZ3"/>
<dbReference type="GO" id="GO:0016787">
    <property type="term" value="F:hydrolase activity"/>
    <property type="evidence" value="ECO:0007669"/>
    <property type="project" value="UniProtKB-KW"/>
</dbReference>
<dbReference type="InterPro" id="IPR041679">
    <property type="entry name" value="DNA2/NAM7-like_C"/>
</dbReference>
<dbReference type="EMBL" id="JAUEPU010000062">
    <property type="protein sequence ID" value="KAK0482995.1"/>
    <property type="molecule type" value="Genomic_DNA"/>
</dbReference>
<evidence type="ECO:0000256" key="5">
    <source>
        <dbReference type="SAM" id="MobiDB-lite"/>
    </source>
</evidence>
<evidence type="ECO:0000256" key="3">
    <source>
        <dbReference type="ARBA" id="ARBA00022806"/>
    </source>
</evidence>
<proteinExistence type="predicted"/>
<keyword evidence="8" id="KW-1185">Reference proteome</keyword>